<evidence type="ECO:0000313" key="12">
    <source>
        <dbReference type="Proteomes" id="UP000240883"/>
    </source>
</evidence>
<dbReference type="PROSITE" id="PS00086">
    <property type="entry name" value="CYTOCHROME_P450"/>
    <property type="match status" value="1"/>
</dbReference>
<evidence type="ECO:0000313" key="11">
    <source>
        <dbReference type="EMBL" id="PSN58629.1"/>
    </source>
</evidence>
<evidence type="ECO:0000256" key="8">
    <source>
        <dbReference type="ARBA" id="ARBA00023033"/>
    </source>
</evidence>
<dbReference type="PANTHER" id="PTHR46206:SF2">
    <property type="entry name" value="CYTOCHROME P450 MONOOXYGENASE AUSG-RELATED"/>
    <property type="match status" value="1"/>
</dbReference>
<dbReference type="GO" id="GO:0004497">
    <property type="term" value="F:monooxygenase activity"/>
    <property type="evidence" value="ECO:0007669"/>
    <property type="project" value="UniProtKB-KW"/>
</dbReference>
<dbReference type="OrthoDB" id="1844152at2759"/>
<dbReference type="GO" id="GO:0020037">
    <property type="term" value="F:heme binding"/>
    <property type="evidence" value="ECO:0007669"/>
    <property type="project" value="InterPro"/>
</dbReference>
<dbReference type="AlphaFoldDB" id="A0A2T2MZT8"/>
<evidence type="ECO:0000256" key="5">
    <source>
        <dbReference type="ARBA" id="ARBA00022723"/>
    </source>
</evidence>
<comment type="cofactor">
    <cofactor evidence="1 9">
        <name>heme</name>
        <dbReference type="ChEBI" id="CHEBI:30413"/>
    </cofactor>
</comment>
<dbReference type="PANTHER" id="PTHR46206">
    <property type="entry name" value="CYTOCHROME P450"/>
    <property type="match status" value="1"/>
</dbReference>
<keyword evidence="6 10" id="KW-0560">Oxidoreductase</keyword>
<evidence type="ECO:0000256" key="3">
    <source>
        <dbReference type="ARBA" id="ARBA00010617"/>
    </source>
</evidence>
<dbReference type="Gene3D" id="1.10.630.10">
    <property type="entry name" value="Cytochrome P450"/>
    <property type="match status" value="1"/>
</dbReference>
<evidence type="ECO:0000256" key="6">
    <source>
        <dbReference type="ARBA" id="ARBA00023002"/>
    </source>
</evidence>
<dbReference type="InterPro" id="IPR017972">
    <property type="entry name" value="Cyt_P450_CS"/>
</dbReference>
<evidence type="ECO:0000256" key="2">
    <source>
        <dbReference type="ARBA" id="ARBA00004685"/>
    </source>
</evidence>
<dbReference type="InterPro" id="IPR001128">
    <property type="entry name" value="Cyt_P450"/>
</dbReference>
<organism evidence="11 12">
    <name type="scientific">Corynespora cassiicola Philippines</name>
    <dbReference type="NCBI Taxonomy" id="1448308"/>
    <lineage>
        <taxon>Eukaryota</taxon>
        <taxon>Fungi</taxon>
        <taxon>Dikarya</taxon>
        <taxon>Ascomycota</taxon>
        <taxon>Pezizomycotina</taxon>
        <taxon>Dothideomycetes</taxon>
        <taxon>Pleosporomycetidae</taxon>
        <taxon>Pleosporales</taxon>
        <taxon>Corynesporascaceae</taxon>
        <taxon>Corynespora</taxon>
    </lineage>
</organism>
<dbReference type="EMBL" id="KZ678238">
    <property type="protein sequence ID" value="PSN58629.1"/>
    <property type="molecule type" value="Genomic_DNA"/>
</dbReference>
<evidence type="ECO:0000256" key="4">
    <source>
        <dbReference type="ARBA" id="ARBA00022617"/>
    </source>
</evidence>
<dbReference type="PRINTS" id="PR00465">
    <property type="entry name" value="EP450IV"/>
</dbReference>
<comment type="similarity">
    <text evidence="3 10">Belongs to the cytochrome P450 family.</text>
</comment>
<dbReference type="GO" id="GO:0005506">
    <property type="term" value="F:iron ion binding"/>
    <property type="evidence" value="ECO:0007669"/>
    <property type="project" value="InterPro"/>
</dbReference>
<dbReference type="InterPro" id="IPR036396">
    <property type="entry name" value="Cyt_P450_sf"/>
</dbReference>
<sequence length="139" mass="15774">MVRIAGKKVPLSDGTVIPKGARIMVAHDRMRDPRIYKQPDHWVGDRFYQMRLTTGGETKGQLVTTSTDHTGFGHGLHACPGRFFAANESKVALCFLLMKYDWKMVGDSRPKDMFFGTELVANPEGRVLFKRRHDEILPL</sequence>
<evidence type="ECO:0000256" key="1">
    <source>
        <dbReference type="ARBA" id="ARBA00001971"/>
    </source>
</evidence>
<keyword evidence="4 9" id="KW-0349">Heme</keyword>
<dbReference type="Pfam" id="PF00067">
    <property type="entry name" value="p450"/>
    <property type="match status" value="1"/>
</dbReference>
<gene>
    <name evidence="11" type="ORF">BS50DRAFT_595283</name>
</gene>
<keyword evidence="8 10" id="KW-0503">Monooxygenase</keyword>
<dbReference type="GO" id="GO:0016705">
    <property type="term" value="F:oxidoreductase activity, acting on paired donors, with incorporation or reduction of molecular oxygen"/>
    <property type="evidence" value="ECO:0007669"/>
    <property type="project" value="InterPro"/>
</dbReference>
<comment type="pathway">
    <text evidence="2">Mycotoxin biosynthesis.</text>
</comment>
<evidence type="ECO:0000256" key="10">
    <source>
        <dbReference type="RuleBase" id="RU000461"/>
    </source>
</evidence>
<evidence type="ECO:0000256" key="9">
    <source>
        <dbReference type="PIRSR" id="PIRSR602403-1"/>
    </source>
</evidence>
<keyword evidence="12" id="KW-1185">Reference proteome</keyword>
<name>A0A2T2MZT8_CORCC</name>
<dbReference type="Proteomes" id="UP000240883">
    <property type="component" value="Unassembled WGS sequence"/>
</dbReference>
<dbReference type="STRING" id="1448308.A0A2T2MZT8"/>
<feature type="binding site" description="axial binding residue" evidence="9">
    <location>
        <position position="79"/>
    </location>
    <ligand>
        <name>heme</name>
        <dbReference type="ChEBI" id="CHEBI:30413"/>
    </ligand>
    <ligandPart>
        <name>Fe</name>
        <dbReference type="ChEBI" id="CHEBI:18248"/>
    </ligandPart>
</feature>
<dbReference type="InterPro" id="IPR002403">
    <property type="entry name" value="Cyt_P450_E_grp-IV"/>
</dbReference>
<accession>A0A2T2MZT8</accession>
<dbReference type="SUPFAM" id="SSF48264">
    <property type="entry name" value="Cytochrome P450"/>
    <property type="match status" value="1"/>
</dbReference>
<keyword evidence="5 9" id="KW-0479">Metal-binding</keyword>
<keyword evidence="7 9" id="KW-0408">Iron</keyword>
<protein>
    <submittedName>
        <fullName evidence="11">Cytochrome P450 monooxygenase</fullName>
    </submittedName>
</protein>
<evidence type="ECO:0000256" key="7">
    <source>
        <dbReference type="ARBA" id="ARBA00023004"/>
    </source>
</evidence>
<reference evidence="11 12" key="1">
    <citation type="journal article" date="2018" name="Front. Microbiol.">
        <title>Genome-Wide Analysis of Corynespora cassiicola Leaf Fall Disease Putative Effectors.</title>
        <authorList>
            <person name="Lopez D."/>
            <person name="Ribeiro S."/>
            <person name="Label P."/>
            <person name="Fumanal B."/>
            <person name="Venisse J.S."/>
            <person name="Kohler A."/>
            <person name="de Oliveira R.R."/>
            <person name="Labutti K."/>
            <person name="Lipzen A."/>
            <person name="Lail K."/>
            <person name="Bauer D."/>
            <person name="Ohm R.A."/>
            <person name="Barry K.W."/>
            <person name="Spatafora J."/>
            <person name="Grigoriev I.V."/>
            <person name="Martin F.M."/>
            <person name="Pujade-Renaud V."/>
        </authorList>
    </citation>
    <scope>NUCLEOTIDE SEQUENCE [LARGE SCALE GENOMIC DNA]</scope>
    <source>
        <strain evidence="11 12">Philippines</strain>
    </source>
</reference>
<proteinExistence type="inferred from homology"/>